<dbReference type="GO" id="GO:0006508">
    <property type="term" value="P:proteolysis"/>
    <property type="evidence" value="ECO:0007669"/>
    <property type="project" value="UniProtKB-KW"/>
</dbReference>
<sequence>MPTNFLTPTRVFAAAGLLLLFTGALHLSSTPSTEKIEHPPLYSDLSFQLIPPSTDRPSELVHQISYVFLYNERLDDVLLRSGLHAADRQVIFQTLQTHQALMIRPGTELRLHRAADKTLAFALIFEDEHLFFLRQTDGRFMPDQQLTATPERHLAQIDLRIRHDLFRELEQHSLPERLIQQLTEALEWRLDLLQGLQRGDRIQLLYEMETLDRIHTGRGQLLALRVHSQEEWIERFYFTDAQGQSAFYDPQGLSEKVQFLRSPVAYRYISSGFKTERWHPILGQKRPHRGVDFAAAMGTPVRATATGRVIEKGSLGGYGNTIILEHPGEITTLYAHLNDYASGLKLGQTVEQGTIIGYVGMTGLATGPHLHYEYRIRGQHQDPMQVVSRASQSLSLQDQQRFRQQVLQQRQQMLEPQNLAHHSKEASSHLNNDFSL</sequence>
<comment type="cofactor">
    <cofactor evidence="1">
        <name>Zn(2+)</name>
        <dbReference type="ChEBI" id="CHEBI:29105"/>
    </cofactor>
</comment>
<dbReference type="Gene3D" id="2.70.70.10">
    <property type="entry name" value="Glucose Permease (Domain IIA)"/>
    <property type="match status" value="1"/>
</dbReference>
<dbReference type="InterPro" id="IPR050570">
    <property type="entry name" value="Cell_wall_metabolism_enzyme"/>
</dbReference>
<evidence type="ECO:0000256" key="3">
    <source>
        <dbReference type="ARBA" id="ARBA00022670"/>
    </source>
</evidence>
<dbReference type="Pfam" id="PF01551">
    <property type="entry name" value="Peptidase_M23"/>
    <property type="match status" value="1"/>
</dbReference>
<dbReference type="SUPFAM" id="SSF51261">
    <property type="entry name" value="Duplicated hybrid motif"/>
    <property type="match status" value="1"/>
</dbReference>
<evidence type="ECO:0000256" key="8">
    <source>
        <dbReference type="SAM" id="MobiDB-lite"/>
    </source>
</evidence>
<name>A0A5A9W0K6_9GAMM</name>
<dbReference type="Proteomes" id="UP000325302">
    <property type="component" value="Unassembled WGS sequence"/>
</dbReference>
<keyword evidence="3" id="KW-0645">Protease</keyword>
<evidence type="ECO:0000259" key="10">
    <source>
        <dbReference type="Pfam" id="PF19425"/>
    </source>
</evidence>
<evidence type="ECO:0000256" key="1">
    <source>
        <dbReference type="ARBA" id="ARBA00001947"/>
    </source>
</evidence>
<accession>A0A5A9W0K6</accession>
<dbReference type="InterPro" id="IPR016047">
    <property type="entry name" value="M23ase_b-sheet_dom"/>
</dbReference>
<evidence type="ECO:0000256" key="4">
    <source>
        <dbReference type="ARBA" id="ARBA00022723"/>
    </source>
</evidence>
<dbReference type="GO" id="GO:0004222">
    <property type="term" value="F:metalloendopeptidase activity"/>
    <property type="evidence" value="ECO:0007669"/>
    <property type="project" value="TreeGrafter"/>
</dbReference>
<dbReference type="OrthoDB" id="9805070at2"/>
<dbReference type="EMBL" id="SMRS01000010">
    <property type="protein sequence ID" value="KAA0873648.1"/>
    <property type="molecule type" value="Genomic_DNA"/>
</dbReference>
<reference evidence="11 12" key="1">
    <citation type="submission" date="2019-03" db="EMBL/GenBank/DDBJ databases">
        <title>Nitrincola sp. nov. isolated from an Indian soda lake.</title>
        <authorList>
            <person name="Joshi A."/>
            <person name="Thite S.V."/>
            <person name="Joseph N."/>
            <person name="Dhotre D."/>
            <person name="Moorthy M."/>
            <person name="Shouche Y.S."/>
        </authorList>
    </citation>
    <scope>NUCLEOTIDE SEQUENCE [LARGE SCALE GENOMIC DNA]</scope>
    <source>
        <strain evidence="11 12">MEB193</strain>
    </source>
</reference>
<dbReference type="Gene3D" id="3.10.450.350">
    <property type="match status" value="1"/>
</dbReference>
<dbReference type="InterPro" id="IPR011055">
    <property type="entry name" value="Dup_hybrid_motif"/>
</dbReference>
<dbReference type="CDD" id="cd12797">
    <property type="entry name" value="M23_peptidase"/>
    <property type="match status" value="1"/>
</dbReference>
<dbReference type="PANTHER" id="PTHR21666">
    <property type="entry name" value="PEPTIDASE-RELATED"/>
    <property type="match status" value="1"/>
</dbReference>
<feature type="domain" description="Csd3-like second N-terminal" evidence="10">
    <location>
        <begin position="164"/>
        <end position="273"/>
    </location>
</feature>
<keyword evidence="5" id="KW-0378">Hydrolase</keyword>
<protein>
    <submittedName>
        <fullName evidence="11">M23 family metallopeptidase</fullName>
    </submittedName>
</protein>
<dbReference type="AlphaFoldDB" id="A0A5A9W0K6"/>
<dbReference type="InterPro" id="IPR045834">
    <property type="entry name" value="Csd3_N2"/>
</dbReference>
<evidence type="ECO:0000256" key="2">
    <source>
        <dbReference type="ARBA" id="ARBA00004196"/>
    </source>
</evidence>
<comment type="subcellular location">
    <subcellularLocation>
        <location evidence="2">Cell envelope</location>
    </subcellularLocation>
</comment>
<gene>
    <name evidence="11" type="ORF">E1H14_12170</name>
</gene>
<dbReference type="PANTHER" id="PTHR21666:SF288">
    <property type="entry name" value="CELL DIVISION PROTEIN YTFB"/>
    <property type="match status" value="1"/>
</dbReference>
<organism evidence="11 12">
    <name type="scientific">Nitrincola tapanii</name>
    <dbReference type="NCBI Taxonomy" id="1708751"/>
    <lineage>
        <taxon>Bacteria</taxon>
        <taxon>Pseudomonadati</taxon>
        <taxon>Pseudomonadota</taxon>
        <taxon>Gammaproteobacteria</taxon>
        <taxon>Oceanospirillales</taxon>
        <taxon>Oceanospirillaceae</taxon>
        <taxon>Nitrincola</taxon>
    </lineage>
</organism>
<dbReference type="RefSeq" id="WP_149391760.1">
    <property type="nucleotide sequence ID" value="NZ_SMRS01000010.1"/>
</dbReference>
<evidence type="ECO:0000259" key="9">
    <source>
        <dbReference type="Pfam" id="PF01551"/>
    </source>
</evidence>
<feature type="region of interest" description="Disordered" evidence="8">
    <location>
        <begin position="416"/>
        <end position="436"/>
    </location>
</feature>
<keyword evidence="12" id="KW-1185">Reference proteome</keyword>
<comment type="caution">
    <text evidence="11">The sequence shown here is derived from an EMBL/GenBank/DDBJ whole genome shotgun (WGS) entry which is preliminary data.</text>
</comment>
<keyword evidence="6" id="KW-0862">Zinc</keyword>
<evidence type="ECO:0000256" key="7">
    <source>
        <dbReference type="ARBA" id="ARBA00023049"/>
    </source>
</evidence>
<evidence type="ECO:0000256" key="5">
    <source>
        <dbReference type="ARBA" id="ARBA00022801"/>
    </source>
</evidence>
<dbReference type="GO" id="GO:0046872">
    <property type="term" value="F:metal ion binding"/>
    <property type="evidence" value="ECO:0007669"/>
    <property type="project" value="UniProtKB-KW"/>
</dbReference>
<dbReference type="GO" id="GO:0030313">
    <property type="term" value="C:cell envelope"/>
    <property type="evidence" value="ECO:0007669"/>
    <property type="project" value="UniProtKB-SubCell"/>
</dbReference>
<keyword evidence="7" id="KW-0482">Metalloprotease</keyword>
<evidence type="ECO:0000256" key="6">
    <source>
        <dbReference type="ARBA" id="ARBA00022833"/>
    </source>
</evidence>
<proteinExistence type="predicted"/>
<keyword evidence="4" id="KW-0479">Metal-binding</keyword>
<evidence type="ECO:0000313" key="12">
    <source>
        <dbReference type="Proteomes" id="UP000325302"/>
    </source>
</evidence>
<dbReference type="Pfam" id="PF19425">
    <property type="entry name" value="Csd3_N2"/>
    <property type="match status" value="1"/>
</dbReference>
<feature type="domain" description="M23ase beta-sheet core" evidence="9">
    <location>
        <begin position="287"/>
        <end position="383"/>
    </location>
</feature>
<evidence type="ECO:0000313" key="11">
    <source>
        <dbReference type="EMBL" id="KAA0873648.1"/>
    </source>
</evidence>